<dbReference type="PANTHER" id="PTHR22916">
    <property type="entry name" value="GLYCOSYLTRANSFERASE"/>
    <property type="match status" value="1"/>
</dbReference>
<organism evidence="4 9">
    <name type="scientific">Phocaeicola vulgatus</name>
    <name type="common">Bacteroides vulgatus</name>
    <dbReference type="NCBI Taxonomy" id="821"/>
    <lineage>
        <taxon>Bacteria</taxon>
        <taxon>Pseudomonadati</taxon>
        <taxon>Bacteroidota</taxon>
        <taxon>Bacteroidia</taxon>
        <taxon>Bacteroidales</taxon>
        <taxon>Bacteroidaceae</taxon>
        <taxon>Phocaeicola</taxon>
    </lineage>
</organism>
<evidence type="ECO:0000313" key="7">
    <source>
        <dbReference type="Proteomes" id="UP000437380"/>
    </source>
</evidence>
<dbReference type="EMBL" id="WCZV01000001">
    <property type="protein sequence ID" value="KAB6704044.1"/>
    <property type="molecule type" value="Genomic_DNA"/>
</dbReference>
<dbReference type="SUPFAM" id="SSF53448">
    <property type="entry name" value="Nucleotide-diphospho-sugar transferases"/>
    <property type="match status" value="1"/>
</dbReference>
<dbReference type="InterPro" id="IPR001173">
    <property type="entry name" value="Glyco_trans_2-like"/>
</dbReference>
<dbReference type="EMBL" id="WCZY01000001">
    <property type="protein sequence ID" value="KAB6696829.1"/>
    <property type="molecule type" value="Genomic_DNA"/>
</dbReference>
<name>A0A6I1BVN0_PHOVU</name>
<accession>A0A6I1BVN0</accession>
<feature type="domain" description="Glycosyltransferase subfamily 4-like N-terminal" evidence="3">
    <location>
        <begin position="398"/>
        <end position="512"/>
    </location>
</feature>
<dbReference type="Pfam" id="PF00535">
    <property type="entry name" value="Glycos_transf_2"/>
    <property type="match status" value="1"/>
</dbReference>
<dbReference type="Gene3D" id="3.90.550.10">
    <property type="entry name" value="Spore Coat Polysaccharide Biosynthesis Protein SpsA, Chain A"/>
    <property type="match status" value="1"/>
</dbReference>
<dbReference type="InterPro" id="IPR029044">
    <property type="entry name" value="Nucleotide-diphossugar_trans"/>
</dbReference>
<dbReference type="Pfam" id="PF13439">
    <property type="entry name" value="Glyco_transf_4"/>
    <property type="match status" value="1"/>
</dbReference>
<dbReference type="EMBL" id="WDAG01000002">
    <property type="protein sequence ID" value="KAB6663320.1"/>
    <property type="molecule type" value="Genomic_DNA"/>
</dbReference>
<gene>
    <name evidence="6" type="ORF">GAY17_00475</name>
    <name evidence="4" type="ORF">GAZ76_02735</name>
    <name evidence="5" type="ORF">GAZ92_00475</name>
</gene>
<dbReference type="CDD" id="cd00761">
    <property type="entry name" value="Glyco_tranf_GTA_type"/>
    <property type="match status" value="1"/>
</dbReference>
<evidence type="ECO:0000259" key="1">
    <source>
        <dbReference type="Pfam" id="PF00534"/>
    </source>
</evidence>
<keyword evidence="4" id="KW-0808">Transferase</keyword>
<dbReference type="InterPro" id="IPR001296">
    <property type="entry name" value="Glyco_trans_1"/>
</dbReference>
<dbReference type="AlphaFoldDB" id="A0A6I1BVN0"/>
<feature type="domain" description="Glycosyltransferase 2-like" evidence="2">
    <location>
        <begin position="93"/>
        <end position="217"/>
    </location>
</feature>
<dbReference type="Proteomes" id="UP000470777">
    <property type="component" value="Unassembled WGS sequence"/>
</dbReference>
<evidence type="ECO:0000313" key="5">
    <source>
        <dbReference type="EMBL" id="KAB6696829.1"/>
    </source>
</evidence>
<dbReference type="Pfam" id="PF00534">
    <property type="entry name" value="Glycos_transf_1"/>
    <property type="match status" value="1"/>
</dbReference>
<reference evidence="7 8" key="1">
    <citation type="journal article" date="2019" name="Nat. Med.">
        <title>A library of human gut bacterial isolates paired with longitudinal multiomics data enables mechanistic microbiome research.</title>
        <authorList>
            <person name="Poyet M."/>
            <person name="Groussin M."/>
            <person name="Gibbons S.M."/>
            <person name="Avila-Pacheco J."/>
            <person name="Jiang X."/>
            <person name="Kearney S.M."/>
            <person name="Perrotta A.R."/>
            <person name="Berdy B."/>
            <person name="Zhao S."/>
            <person name="Lieberman T.D."/>
            <person name="Swanson P.K."/>
            <person name="Smith M."/>
            <person name="Roesemann S."/>
            <person name="Alexander J.E."/>
            <person name="Rich S.A."/>
            <person name="Livny J."/>
            <person name="Vlamakis H."/>
            <person name="Clish C."/>
            <person name="Bullock K."/>
            <person name="Deik A."/>
            <person name="Scott J."/>
            <person name="Pierce K.A."/>
            <person name="Xavier R.J."/>
            <person name="Alm E.J."/>
        </authorList>
    </citation>
    <scope>NUCLEOTIDE SEQUENCE [LARGE SCALE GENOMIC DNA]</scope>
    <source>
        <strain evidence="6 7">BIOML-A82</strain>
        <strain evidence="5 8">BIOML-A85</strain>
        <strain evidence="4 9">BIOML-A93</strain>
    </source>
</reference>
<dbReference type="Proteomes" id="UP000437380">
    <property type="component" value="Unassembled WGS sequence"/>
</dbReference>
<dbReference type="Proteomes" id="UP000470952">
    <property type="component" value="Unassembled WGS sequence"/>
</dbReference>
<evidence type="ECO:0000313" key="4">
    <source>
        <dbReference type="EMBL" id="KAB6663320.1"/>
    </source>
</evidence>
<dbReference type="CDD" id="cd03801">
    <property type="entry name" value="GT4_PimA-like"/>
    <property type="match status" value="1"/>
</dbReference>
<evidence type="ECO:0000313" key="6">
    <source>
        <dbReference type="EMBL" id="KAB6704044.1"/>
    </source>
</evidence>
<comment type="caution">
    <text evidence="4">The sequence shown here is derived from an EMBL/GenBank/DDBJ whole genome shotgun (WGS) entry which is preliminary data.</text>
</comment>
<sequence length="752" mass="86272">MFVKKDDLLSMLISFIYEKKVYVTSVNSITKYKILGFTVVKHIKSDTYVRNVFFKIFRTTRYFTEQEQSLDFSSRHFDVVDLSMDQDKKPLVSVIVPNYNHAPYLKERLDSIYQQTYQNIEVILLDDFSSDNSVEVLKQYARKYPHNTRLIVNEENSGKVFRQWNKGLSLAKGELIWIAESDDYCDVNFLDEVVKAFVHQSVMLSFAHSVFMQDGKKIWTLEQYLHDLPVSFESSFIMPAHTIVNEAFAIKNIVPNVSSAVFRNVGAISDEVTTLWEKMSLCGDWLFYLWLIKGGTISYTNKVNNYYRIHSKSTSLRIQRTLDYYIETYKISDFIARNYAVDISVFKLVESNLIQHSKEQNCISVEEVKKAYNVSDLEKSVKKRNLNVLVCSYGMMQGGGEIFPIYLANELKRQGLAVTFIDVRLGKYDEEIRKKLNRNVPLIELSHVRYLKKTISLLGADIIHTHEGSTDKAVAHVIRNKEQMCKHIITLHGMYEAISKVDLEEILKSVLYSCSCFVYIADKNLVPFKEVNHPIKLTKIGNGLPIVPIKKHNRVEFGIGEDDFCIALASRSLFAKGWLEAIEAVKIANSQSTRPIHLLLIGDGECYDYLKEKELPSYIHLLGRKGDVRNYFAMADLGLLPSRFKGESFPLVLIECFMSGIPVVASDIGEVKNMITAEDGKMAGVLFELVDWKVPVEELARILLHLATDRKTYQSLKNTVNNVVMKFNITYTAEQYINIYKEALKVDVNCGK</sequence>
<feature type="domain" description="Glycosyl transferase family 1" evidence="1">
    <location>
        <begin position="552"/>
        <end position="704"/>
    </location>
</feature>
<evidence type="ECO:0000259" key="2">
    <source>
        <dbReference type="Pfam" id="PF00535"/>
    </source>
</evidence>
<evidence type="ECO:0000313" key="9">
    <source>
        <dbReference type="Proteomes" id="UP000470952"/>
    </source>
</evidence>
<evidence type="ECO:0000259" key="3">
    <source>
        <dbReference type="Pfam" id="PF13439"/>
    </source>
</evidence>
<dbReference type="PANTHER" id="PTHR22916:SF3">
    <property type="entry name" value="UDP-GLCNAC:BETAGAL BETA-1,3-N-ACETYLGLUCOSAMINYLTRANSFERASE-LIKE PROTEIN 1"/>
    <property type="match status" value="1"/>
</dbReference>
<dbReference type="SUPFAM" id="SSF53756">
    <property type="entry name" value="UDP-Glycosyltransferase/glycogen phosphorylase"/>
    <property type="match status" value="1"/>
</dbReference>
<dbReference type="InterPro" id="IPR028098">
    <property type="entry name" value="Glyco_trans_4-like_N"/>
</dbReference>
<proteinExistence type="predicted"/>
<dbReference type="Gene3D" id="3.40.50.2000">
    <property type="entry name" value="Glycogen Phosphorylase B"/>
    <property type="match status" value="2"/>
</dbReference>
<evidence type="ECO:0000313" key="8">
    <source>
        <dbReference type="Proteomes" id="UP000470777"/>
    </source>
</evidence>
<protein>
    <submittedName>
        <fullName evidence="4">Glycosyltransferase</fullName>
    </submittedName>
</protein>
<dbReference type="GO" id="GO:0016758">
    <property type="term" value="F:hexosyltransferase activity"/>
    <property type="evidence" value="ECO:0007669"/>
    <property type="project" value="UniProtKB-ARBA"/>
</dbReference>